<protein>
    <submittedName>
        <fullName evidence="1">Uncharacterized protein</fullName>
    </submittedName>
</protein>
<dbReference type="Proteomes" id="UP000613974">
    <property type="component" value="Unassembled WGS sequence"/>
</dbReference>
<gene>
    <name evidence="1" type="ORF">Snoj_45230</name>
</gene>
<dbReference type="GeneID" id="95588850"/>
<keyword evidence="2" id="KW-1185">Reference proteome</keyword>
<evidence type="ECO:0000313" key="1">
    <source>
        <dbReference type="EMBL" id="GHI70605.1"/>
    </source>
</evidence>
<reference evidence="2" key="1">
    <citation type="submission" date="2023-07" db="EMBL/GenBank/DDBJ databases">
        <title>Whole genome shotgun sequence of Streptomyces nojiriensis NBRC 13794.</title>
        <authorList>
            <person name="Komaki H."/>
            <person name="Tamura T."/>
        </authorList>
    </citation>
    <scope>NUCLEOTIDE SEQUENCE [LARGE SCALE GENOMIC DNA]</scope>
    <source>
        <strain evidence="2">NBRC 13794</strain>
    </source>
</reference>
<proteinExistence type="predicted"/>
<name>A0ABQ3SS52_9ACTN</name>
<dbReference type="EMBL" id="BNEC01000005">
    <property type="protein sequence ID" value="GHI70605.1"/>
    <property type="molecule type" value="Genomic_DNA"/>
</dbReference>
<accession>A0ABQ3SS52</accession>
<organism evidence="1 2">
    <name type="scientific">Streptomyces nojiriensis</name>
    <dbReference type="NCBI Taxonomy" id="66374"/>
    <lineage>
        <taxon>Bacteria</taxon>
        <taxon>Bacillati</taxon>
        <taxon>Actinomycetota</taxon>
        <taxon>Actinomycetes</taxon>
        <taxon>Kitasatosporales</taxon>
        <taxon>Streptomycetaceae</taxon>
        <taxon>Streptomyces</taxon>
    </lineage>
</organism>
<evidence type="ECO:0000313" key="2">
    <source>
        <dbReference type="Proteomes" id="UP000613974"/>
    </source>
</evidence>
<sequence length="139" mass="15505">MSDLDATLLPPGRVEVAAQWHALAQGKVTRETVHAWAVPWVEGEGALVDFEDPLVVTALQYLHGFDLCQDPDRPGVVWHGTAGEGEWYHSPDDIAGGLTRWQAKCALYDEDPQGWIQTVREQARAAIQAEEEERGRRPH</sequence>
<dbReference type="RefSeq" id="WP_189746115.1">
    <property type="nucleotide sequence ID" value="NZ_BMRL01000020.1"/>
</dbReference>
<comment type="caution">
    <text evidence="1">The sequence shown here is derived from an EMBL/GenBank/DDBJ whole genome shotgun (WGS) entry which is preliminary data.</text>
</comment>